<feature type="transmembrane region" description="Helical" evidence="7">
    <location>
        <begin position="78"/>
        <end position="99"/>
    </location>
</feature>
<evidence type="ECO:0000256" key="2">
    <source>
        <dbReference type="ARBA" id="ARBA00022448"/>
    </source>
</evidence>
<proteinExistence type="inferred from homology"/>
<comment type="similarity">
    <text evidence="7">Belongs to the binding-protein-dependent transport system permease family.</text>
</comment>
<keyword evidence="3" id="KW-1003">Cell membrane</keyword>
<dbReference type="Gene3D" id="1.10.3720.10">
    <property type="entry name" value="MetI-like"/>
    <property type="match status" value="1"/>
</dbReference>
<feature type="transmembrane region" description="Helical" evidence="7">
    <location>
        <begin position="184"/>
        <end position="207"/>
    </location>
</feature>
<reference evidence="9" key="1">
    <citation type="submission" date="2021-01" db="EMBL/GenBank/DDBJ databases">
        <title>Whole genome shotgun sequence of Dactylosporangium siamense NBRC 106093.</title>
        <authorList>
            <person name="Komaki H."/>
            <person name="Tamura T."/>
        </authorList>
    </citation>
    <scope>NUCLEOTIDE SEQUENCE</scope>
    <source>
        <strain evidence="9">NBRC 106093</strain>
    </source>
</reference>
<organism evidence="9 10">
    <name type="scientific">Dactylosporangium siamense</name>
    <dbReference type="NCBI Taxonomy" id="685454"/>
    <lineage>
        <taxon>Bacteria</taxon>
        <taxon>Bacillati</taxon>
        <taxon>Actinomycetota</taxon>
        <taxon>Actinomycetes</taxon>
        <taxon>Micromonosporales</taxon>
        <taxon>Micromonosporaceae</taxon>
        <taxon>Dactylosporangium</taxon>
    </lineage>
</organism>
<dbReference type="InterPro" id="IPR000515">
    <property type="entry name" value="MetI-like"/>
</dbReference>
<dbReference type="RefSeq" id="WP_203846829.1">
    <property type="nucleotide sequence ID" value="NZ_BAAAVW010000009.1"/>
</dbReference>
<keyword evidence="4 7" id="KW-0812">Transmembrane</keyword>
<evidence type="ECO:0000313" key="9">
    <source>
        <dbReference type="EMBL" id="GIG45023.1"/>
    </source>
</evidence>
<dbReference type="Pfam" id="PF00528">
    <property type="entry name" value="BPD_transp_1"/>
    <property type="match status" value="1"/>
</dbReference>
<dbReference type="GO" id="GO:0055085">
    <property type="term" value="P:transmembrane transport"/>
    <property type="evidence" value="ECO:0007669"/>
    <property type="project" value="InterPro"/>
</dbReference>
<dbReference type="CDD" id="cd06261">
    <property type="entry name" value="TM_PBP2"/>
    <property type="match status" value="1"/>
</dbReference>
<name>A0A919PMT7_9ACTN</name>
<dbReference type="EMBL" id="BONQ01000048">
    <property type="protein sequence ID" value="GIG45023.1"/>
    <property type="molecule type" value="Genomic_DNA"/>
</dbReference>
<evidence type="ECO:0000313" key="10">
    <source>
        <dbReference type="Proteomes" id="UP000660611"/>
    </source>
</evidence>
<protein>
    <submittedName>
        <fullName evidence="9">Sugar ABC transporter permease</fullName>
    </submittedName>
</protein>
<dbReference type="PANTHER" id="PTHR43744">
    <property type="entry name" value="ABC TRANSPORTER PERMEASE PROTEIN MG189-RELATED-RELATED"/>
    <property type="match status" value="1"/>
</dbReference>
<dbReference type="InterPro" id="IPR035906">
    <property type="entry name" value="MetI-like_sf"/>
</dbReference>
<comment type="subcellular location">
    <subcellularLocation>
        <location evidence="1 7">Cell membrane</location>
        <topology evidence="1 7">Multi-pass membrane protein</topology>
    </subcellularLocation>
</comment>
<feature type="transmembrane region" description="Helical" evidence="7">
    <location>
        <begin position="247"/>
        <end position="266"/>
    </location>
</feature>
<accession>A0A919PMT7</accession>
<dbReference type="PROSITE" id="PS50928">
    <property type="entry name" value="ABC_TM1"/>
    <property type="match status" value="1"/>
</dbReference>
<evidence type="ECO:0000259" key="8">
    <source>
        <dbReference type="PROSITE" id="PS50928"/>
    </source>
</evidence>
<gene>
    <name evidence="9" type="ORF">Dsi01nite_030640</name>
</gene>
<keyword evidence="6 7" id="KW-0472">Membrane</keyword>
<keyword evidence="10" id="KW-1185">Reference proteome</keyword>
<sequence length="281" mass="30856">MRKSSWVGARGVVNLFLIAMAFLALYPFLVMLFGGLKSSRELTTNPGGIPTDPTLDNFHTIFSGDAGAVLWRSLANSFIVTIPFTALTVLFCAMAGYAFARYKFRGRNVLFGLLVMSMLVPTEVNIPTLYVMFSKVDWLNTYQVQILPGTASVLGMFMARQYMAGMPGEVLDAARLDGAGHWKTFWRVAAPMSAPVLGAIAVLTFVAKWSDYLWPVIMVSDPDYQPIMVTLPSLSTSQDGFITRYELLLAGCFVITLPLLAIFLRFQEKLMSGTTAGAVRG</sequence>
<evidence type="ECO:0000256" key="7">
    <source>
        <dbReference type="RuleBase" id="RU363032"/>
    </source>
</evidence>
<evidence type="ECO:0000256" key="1">
    <source>
        <dbReference type="ARBA" id="ARBA00004651"/>
    </source>
</evidence>
<comment type="caution">
    <text evidence="9">The sequence shown here is derived from an EMBL/GenBank/DDBJ whole genome shotgun (WGS) entry which is preliminary data.</text>
</comment>
<dbReference type="PANTHER" id="PTHR43744:SF12">
    <property type="entry name" value="ABC TRANSPORTER PERMEASE PROTEIN MG189-RELATED"/>
    <property type="match status" value="1"/>
</dbReference>
<feature type="transmembrane region" description="Helical" evidence="7">
    <location>
        <begin position="111"/>
        <end position="133"/>
    </location>
</feature>
<dbReference type="GO" id="GO:0005886">
    <property type="term" value="C:plasma membrane"/>
    <property type="evidence" value="ECO:0007669"/>
    <property type="project" value="UniProtKB-SubCell"/>
</dbReference>
<keyword evidence="5 7" id="KW-1133">Transmembrane helix</keyword>
<dbReference type="SUPFAM" id="SSF161098">
    <property type="entry name" value="MetI-like"/>
    <property type="match status" value="1"/>
</dbReference>
<feature type="domain" description="ABC transmembrane type-1" evidence="8">
    <location>
        <begin position="74"/>
        <end position="266"/>
    </location>
</feature>
<keyword evidence="2 7" id="KW-0813">Transport</keyword>
<feature type="transmembrane region" description="Helical" evidence="7">
    <location>
        <begin position="145"/>
        <end position="163"/>
    </location>
</feature>
<dbReference type="Proteomes" id="UP000660611">
    <property type="component" value="Unassembled WGS sequence"/>
</dbReference>
<evidence type="ECO:0000256" key="4">
    <source>
        <dbReference type="ARBA" id="ARBA00022692"/>
    </source>
</evidence>
<evidence type="ECO:0000256" key="6">
    <source>
        <dbReference type="ARBA" id="ARBA00023136"/>
    </source>
</evidence>
<dbReference type="AlphaFoldDB" id="A0A919PMT7"/>
<evidence type="ECO:0000256" key="5">
    <source>
        <dbReference type="ARBA" id="ARBA00022989"/>
    </source>
</evidence>
<feature type="transmembrane region" description="Helical" evidence="7">
    <location>
        <begin position="12"/>
        <end position="36"/>
    </location>
</feature>
<evidence type="ECO:0000256" key="3">
    <source>
        <dbReference type="ARBA" id="ARBA00022475"/>
    </source>
</evidence>